<dbReference type="InterPro" id="IPR019665">
    <property type="entry name" value="OxRdtase/DH_put_Rossmann_dom"/>
</dbReference>
<evidence type="ECO:0000259" key="2">
    <source>
        <dbReference type="Pfam" id="PF10728"/>
    </source>
</evidence>
<evidence type="ECO:0000259" key="1">
    <source>
        <dbReference type="Pfam" id="PF10727"/>
    </source>
</evidence>
<name>A0ABP7WCH6_9SPHI</name>
<gene>
    <name evidence="3" type="ORF">GCM10022392_02530</name>
</gene>
<dbReference type="InterPro" id="IPR036291">
    <property type="entry name" value="NAD(P)-bd_dom_sf"/>
</dbReference>
<dbReference type="Gene3D" id="1.10.1040.20">
    <property type="entry name" value="ProC-like, C-terminal domain"/>
    <property type="match status" value="1"/>
</dbReference>
<dbReference type="PANTHER" id="PTHR40459:SF1">
    <property type="entry name" value="CONSERVED HYPOTHETICAL ALANINE AND LEUCINE RICH PROTEIN"/>
    <property type="match status" value="1"/>
</dbReference>
<dbReference type="InterPro" id="IPR008927">
    <property type="entry name" value="6-PGluconate_DH-like_C_sf"/>
</dbReference>
<dbReference type="PANTHER" id="PTHR40459">
    <property type="entry name" value="CONSERVED HYPOTHETICAL ALANINE AND LEUCINE RICH PROTEIN"/>
    <property type="match status" value="1"/>
</dbReference>
<keyword evidence="4" id="KW-1185">Reference proteome</keyword>
<proteinExistence type="predicted"/>
<dbReference type="Pfam" id="PF10728">
    <property type="entry name" value="DUF2520"/>
    <property type="match status" value="1"/>
</dbReference>
<sequence>MRITIIGSGNVATHLAAAFKNAGHRIVQVYSRDAQHAALLAYHVKADPVCDLSQIDLETDLFVIAINDNAIGAVAEQLAQYGKLMVHTSGATHMYALQAFSEQVGVFYPLQTFSKTREINFRNVPLCIEGADQDIVKQLTELAQTISNNVYPVDSDQRKILHLSATFACNFPNYLYYVAQQLLAQHGLDFNLIRPLILETAEKAQTSLPAAVQTGPVVRGDQLTMDNHRKLLENHPDLQQLYTLLSQGIIKMDIDLHADK</sequence>
<evidence type="ECO:0000313" key="3">
    <source>
        <dbReference type="EMBL" id="GAA4085225.1"/>
    </source>
</evidence>
<feature type="domain" description="DUF2520" evidence="2">
    <location>
        <begin position="124"/>
        <end position="247"/>
    </location>
</feature>
<dbReference type="Proteomes" id="UP001500841">
    <property type="component" value="Unassembled WGS sequence"/>
</dbReference>
<dbReference type="SUPFAM" id="SSF48179">
    <property type="entry name" value="6-phosphogluconate dehydrogenase C-terminal domain-like"/>
    <property type="match status" value="1"/>
</dbReference>
<evidence type="ECO:0000313" key="4">
    <source>
        <dbReference type="Proteomes" id="UP001500841"/>
    </source>
</evidence>
<dbReference type="Pfam" id="PF10727">
    <property type="entry name" value="Rossmann-like"/>
    <property type="match status" value="1"/>
</dbReference>
<feature type="domain" description="Putative oxidoreductase/dehydrogenase Rossmann-like" evidence="1">
    <location>
        <begin position="2"/>
        <end position="104"/>
    </location>
</feature>
<comment type="caution">
    <text evidence="3">The sequence shown here is derived from an EMBL/GenBank/DDBJ whole genome shotgun (WGS) entry which is preliminary data.</text>
</comment>
<dbReference type="Gene3D" id="3.40.50.720">
    <property type="entry name" value="NAD(P)-binding Rossmann-like Domain"/>
    <property type="match status" value="1"/>
</dbReference>
<protein>
    <submittedName>
        <fullName evidence="3">F420-dependent NADP oxidoreductase</fullName>
    </submittedName>
</protein>
<reference evidence="4" key="1">
    <citation type="journal article" date="2019" name="Int. J. Syst. Evol. Microbiol.">
        <title>The Global Catalogue of Microorganisms (GCM) 10K type strain sequencing project: providing services to taxonomists for standard genome sequencing and annotation.</title>
        <authorList>
            <consortium name="The Broad Institute Genomics Platform"/>
            <consortium name="The Broad Institute Genome Sequencing Center for Infectious Disease"/>
            <person name="Wu L."/>
            <person name="Ma J."/>
        </authorList>
    </citation>
    <scope>NUCLEOTIDE SEQUENCE [LARGE SCALE GENOMIC DNA]</scope>
    <source>
        <strain evidence="4">JCM 17085</strain>
    </source>
</reference>
<dbReference type="InterPro" id="IPR018931">
    <property type="entry name" value="DUF2520"/>
</dbReference>
<dbReference type="SUPFAM" id="SSF51735">
    <property type="entry name" value="NAD(P)-binding Rossmann-fold domains"/>
    <property type="match status" value="1"/>
</dbReference>
<dbReference type="RefSeq" id="WP_345100551.1">
    <property type="nucleotide sequence ID" value="NZ_BAABCV010000001.1"/>
</dbReference>
<dbReference type="EMBL" id="BAABCV010000001">
    <property type="protein sequence ID" value="GAA4085225.1"/>
    <property type="molecule type" value="Genomic_DNA"/>
</dbReference>
<dbReference type="InterPro" id="IPR037108">
    <property type="entry name" value="TM1727-like_C_sf"/>
</dbReference>
<accession>A0ABP7WCH6</accession>
<organism evidence="3 4">
    <name type="scientific">Mucilaginibacter panaciglaebae</name>
    <dbReference type="NCBI Taxonomy" id="502331"/>
    <lineage>
        <taxon>Bacteria</taxon>
        <taxon>Pseudomonadati</taxon>
        <taxon>Bacteroidota</taxon>
        <taxon>Sphingobacteriia</taxon>
        <taxon>Sphingobacteriales</taxon>
        <taxon>Sphingobacteriaceae</taxon>
        <taxon>Mucilaginibacter</taxon>
    </lineage>
</organism>